<dbReference type="InterPro" id="IPR040624">
    <property type="entry name" value="HalOD1"/>
</dbReference>
<evidence type="ECO:0000313" key="2">
    <source>
        <dbReference type="EMBL" id="RQG90591.1"/>
    </source>
</evidence>
<dbReference type="RefSeq" id="WP_124197470.1">
    <property type="nucleotide sequence ID" value="NZ_REGA01000026.1"/>
</dbReference>
<feature type="domain" description="Halobacterial output" evidence="1">
    <location>
        <begin position="12"/>
        <end position="81"/>
    </location>
</feature>
<dbReference type="OrthoDB" id="205616at2157"/>
<dbReference type="AlphaFoldDB" id="A0A3N6M5N6"/>
<dbReference type="Proteomes" id="UP000282323">
    <property type="component" value="Unassembled WGS sequence"/>
</dbReference>
<organism evidence="2 3">
    <name type="scientific">Natrarchaeobius chitinivorans</name>
    <dbReference type="NCBI Taxonomy" id="1679083"/>
    <lineage>
        <taxon>Archaea</taxon>
        <taxon>Methanobacteriati</taxon>
        <taxon>Methanobacteriota</taxon>
        <taxon>Stenosarchaea group</taxon>
        <taxon>Halobacteria</taxon>
        <taxon>Halobacteriales</taxon>
        <taxon>Natrialbaceae</taxon>
        <taxon>Natrarchaeobius</taxon>
    </lineage>
</organism>
<accession>A0A3N6M5N6</accession>
<proteinExistence type="predicted"/>
<dbReference type="EMBL" id="REGA01000026">
    <property type="protein sequence ID" value="RQG90591.1"/>
    <property type="molecule type" value="Genomic_DNA"/>
</dbReference>
<reference evidence="2 3" key="1">
    <citation type="submission" date="2018-10" db="EMBL/GenBank/DDBJ databases">
        <title>Natrarchaeobius chitinivorans gen. nov., sp. nov., and Natrarchaeobius haloalkaliphilus sp. nov., alkaliphilic, chitin-utilizing haloarchaea from hypersaline alkaline lakes.</title>
        <authorList>
            <person name="Sorokin D.Y."/>
            <person name="Elcheninov A.G."/>
            <person name="Kostrikina N.A."/>
            <person name="Bale N.J."/>
            <person name="Sinninghe Damste J.S."/>
            <person name="Khijniak T.V."/>
            <person name="Kublanov I.V."/>
            <person name="Toshchakov S.V."/>
        </authorList>
    </citation>
    <scope>NUCLEOTIDE SEQUENCE [LARGE SCALE GENOMIC DNA]</scope>
    <source>
        <strain evidence="2 3">AArcht4T</strain>
    </source>
</reference>
<evidence type="ECO:0000313" key="3">
    <source>
        <dbReference type="Proteomes" id="UP000282323"/>
    </source>
</evidence>
<protein>
    <recommendedName>
        <fullName evidence="1">Halobacterial output domain-containing protein</fullName>
    </recommendedName>
</protein>
<evidence type="ECO:0000259" key="1">
    <source>
        <dbReference type="Pfam" id="PF18545"/>
    </source>
</evidence>
<sequence>MDSISPRRSVDMVTYEVVRTIAEREDINPTELDPPLHTAINTEAVNQLFEPTTDGSRSGSVWFEYGGWTVRVLVDDSIDVKLSEADP</sequence>
<dbReference type="Pfam" id="PF18545">
    <property type="entry name" value="HalOD1"/>
    <property type="match status" value="1"/>
</dbReference>
<gene>
    <name evidence="2" type="ORF">EA473_20795</name>
</gene>
<comment type="caution">
    <text evidence="2">The sequence shown here is derived from an EMBL/GenBank/DDBJ whole genome shotgun (WGS) entry which is preliminary data.</text>
</comment>
<name>A0A3N6M5N6_NATCH</name>
<keyword evidence="3" id="KW-1185">Reference proteome</keyword>